<dbReference type="SUPFAM" id="SSF49879">
    <property type="entry name" value="SMAD/FHA domain"/>
    <property type="match status" value="1"/>
</dbReference>
<keyword evidence="3" id="KW-0418">Kinase</keyword>
<dbReference type="InterPro" id="IPR008984">
    <property type="entry name" value="SMAD_FHA_dom_sf"/>
</dbReference>
<dbReference type="InterPro" id="IPR000253">
    <property type="entry name" value="FHA_dom"/>
</dbReference>
<accession>A0A226EIZ1</accession>
<name>A0A226EIZ1_FOLCA</name>
<dbReference type="PANTHER" id="PTHR23308">
    <property type="entry name" value="NUCLEAR INHIBITOR OF PROTEIN PHOSPHATASE-1"/>
    <property type="match status" value="1"/>
</dbReference>
<keyword evidence="4" id="KW-1185">Reference proteome</keyword>
<dbReference type="PROSITE" id="PS50006">
    <property type="entry name" value="FHA_DOMAIN"/>
    <property type="match status" value="1"/>
</dbReference>
<evidence type="ECO:0000313" key="3">
    <source>
        <dbReference type="EMBL" id="OXA57188.1"/>
    </source>
</evidence>
<dbReference type="GO" id="GO:0016301">
    <property type="term" value="F:kinase activity"/>
    <property type="evidence" value="ECO:0007669"/>
    <property type="project" value="UniProtKB-KW"/>
</dbReference>
<keyword evidence="3" id="KW-0808">Transferase</keyword>
<feature type="domain" description="FHA" evidence="2">
    <location>
        <begin position="35"/>
        <end position="83"/>
    </location>
</feature>
<dbReference type="STRING" id="158441.A0A226EIZ1"/>
<sequence length="724" mass="83493">MKSSSEGDGGGELTGILNLISDPFPAIIKLRQKDVVLGRSPNCDIVLNQPEVSGQHCQLVLDENEWFIKDLSTNGTWVGQEKVVKNRVRILKNGDSIKFGPNLVYSFAKQQTKQQKDTAAGTIFLDGKWWEENELRGRCFIMGRWWESLQEWLDETSQKLEYAGPSSQPVVEVEGEDEVLEGKEVIFLDKGEEPAAKIQRVDGDVDVGGADFFIKRGLFWWQAKPHPRIPRTWKPPSQGLGLLFYCIRDEIRSKGWKGEEEHMKSSAEYQDWLRTVKGKSYYRHNLRNADLKFNGKPVYIFREGDKLFYANGTLKQQGKSPTVGSKETNFTRDDYEVNPSKWKVVCCDLTCWKQGKSKAHCEEHVEHSDRGQELFVVRDMLNEDMTVILVFNPQVQSCDFDHHHLNQRIHSSDGESNKSLQAYFKHRGVPPIVTLPKRNQDYKSHNYSKQKIQRLKETYWKERFARTALSILVSSHNHNQTVFRKIQLLRKEIEFKHVSFQLLEQILSSNNFNIITTNDTIYKNYDRKNSPFLPTHGLNTFLSSTYIILEYDAIYDGLRTSITITSNAGQTSSTKNSSMSARGKISTERDPSKSRNAYALYQTKLDSNNWKLMSSINRKAPDMTDQQKRVTASVKLDCSKAESIGHLTNIFGKITNMTIDGVDLKLANQKFTHFDEYEEHLPQYLEHLFDYKFEKRIMITSAPINVDSHRKHMFDLHAVSNFIK</sequence>
<protein>
    <submittedName>
        <fullName evidence="3">Putative serine/threonine-protein kinase fhkC</fullName>
    </submittedName>
</protein>
<dbReference type="CDD" id="cd00060">
    <property type="entry name" value="FHA"/>
    <property type="match status" value="1"/>
</dbReference>
<gene>
    <name evidence="3" type="ORF">Fcan01_08092</name>
</gene>
<dbReference type="AlphaFoldDB" id="A0A226EIZ1"/>
<proteinExistence type="predicted"/>
<organism evidence="3 4">
    <name type="scientific">Folsomia candida</name>
    <name type="common">Springtail</name>
    <dbReference type="NCBI Taxonomy" id="158441"/>
    <lineage>
        <taxon>Eukaryota</taxon>
        <taxon>Metazoa</taxon>
        <taxon>Ecdysozoa</taxon>
        <taxon>Arthropoda</taxon>
        <taxon>Hexapoda</taxon>
        <taxon>Collembola</taxon>
        <taxon>Entomobryomorpha</taxon>
        <taxon>Isotomoidea</taxon>
        <taxon>Isotomidae</taxon>
        <taxon>Proisotominae</taxon>
        <taxon>Folsomia</taxon>
    </lineage>
</organism>
<feature type="compositionally biased region" description="Polar residues" evidence="1">
    <location>
        <begin position="567"/>
        <end position="580"/>
    </location>
</feature>
<dbReference type="Proteomes" id="UP000198287">
    <property type="component" value="Unassembled WGS sequence"/>
</dbReference>
<evidence type="ECO:0000256" key="1">
    <source>
        <dbReference type="SAM" id="MobiDB-lite"/>
    </source>
</evidence>
<feature type="region of interest" description="Disordered" evidence="1">
    <location>
        <begin position="567"/>
        <end position="592"/>
    </location>
</feature>
<comment type="caution">
    <text evidence="3">The sequence shown here is derived from an EMBL/GenBank/DDBJ whole genome shotgun (WGS) entry which is preliminary data.</text>
</comment>
<dbReference type="SMART" id="SM00240">
    <property type="entry name" value="FHA"/>
    <property type="match status" value="1"/>
</dbReference>
<dbReference type="EMBL" id="LNIX01000003">
    <property type="protein sequence ID" value="OXA57188.1"/>
    <property type="molecule type" value="Genomic_DNA"/>
</dbReference>
<evidence type="ECO:0000313" key="4">
    <source>
        <dbReference type="Proteomes" id="UP000198287"/>
    </source>
</evidence>
<reference evidence="3 4" key="1">
    <citation type="submission" date="2015-12" db="EMBL/GenBank/DDBJ databases">
        <title>The genome of Folsomia candida.</title>
        <authorList>
            <person name="Faddeeva A."/>
            <person name="Derks M.F."/>
            <person name="Anvar Y."/>
            <person name="Smit S."/>
            <person name="Van Straalen N."/>
            <person name="Roelofs D."/>
        </authorList>
    </citation>
    <scope>NUCLEOTIDE SEQUENCE [LARGE SCALE GENOMIC DNA]</scope>
    <source>
        <strain evidence="3 4">VU population</strain>
        <tissue evidence="3">Whole body</tissue>
    </source>
</reference>
<evidence type="ECO:0000259" key="2">
    <source>
        <dbReference type="PROSITE" id="PS50006"/>
    </source>
</evidence>
<dbReference type="InterPro" id="IPR050923">
    <property type="entry name" value="Cell_Proc_Reg/RNA_Proc"/>
</dbReference>
<dbReference type="Pfam" id="PF00498">
    <property type="entry name" value="FHA"/>
    <property type="match status" value="1"/>
</dbReference>
<dbReference type="Gene3D" id="2.60.200.20">
    <property type="match status" value="1"/>
</dbReference>